<evidence type="ECO:0000256" key="1">
    <source>
        <dbReference type="SAM" id="MobiDB-lite"/>
    </source>
</evidence>
<feature type="region of interest" description="Disordered" evidence="1">
    <location>
        <begin position="39"/>
        <end position="68"/>
    </location>
</feature>
<keyword evidence="3" id="KW-1185">Reference proteome</keyword>
<accession>A0ABR1J900</accession>
<name>A0ABR1J900_9AGAR</name>
<feature type="region of interest" description="Disordered" evidence="1">
    <location>
        <begin position="1"/>
        <end position="22"/>
    </location>
</feature>
<gene>
    <name evidence="2" type="ORF">VKT23_013031</name>
</gene>
<protein>
    <submittedName>
        <fullName evidence="2">Uncharacterized protein</fullName>
    </submittedName>
</protein>
<feature type="region of interest" description="Disordered" evidence="1">
    <location>
        <begin position="85"/>
        <end position="112"/>
    </location>
</feature>
<reference evidence="2 3" key="1">
    <citation type="submission" date="2024-01" db="EMBL/GenBank/DDBJ databases">
        <title>A draft genome for the cacao thread blight pathogen Marasmiellus scandens.</title>
        <authorList>
            <person name="Baruah I.K."/>
            <person name="Leung J."/>
            <person name="Bukari Y."/>
            <person name="Amoako-Attah I."/>
            <person name="Meinhardt L.W."/>
            <person name="Bailey B.A."/>
            <person name="Cohen S.P."/>
        </authorList>
    </citation>
    <scope>NUCLEOTIDE SEQUENCE [LARGE SCALE GENOMIC DNA]</scope>
    <source>
        <strain evidence="2 3">GH-19</strain>
    </source>
</reference>
<sequence>MPNSRPPTFLNERLDNNPLQTTEQIDDYFDDSELWEMENARSNQETAERLARVLGRPPPPPPPPLPQPLAFPVFTATSLDRRLASNPVETPGASPPLHRGHFLVHGPGAAAS</sequence>
<dbReference type="Proteomes" id="UP001498398">
    <property type="component" value="Unassembled WGS sequence"/>
</dbReference>
<organism evidence="2 3">
    <name type="scientific">Marasmiellus scandens</name>
    <dbReference type="NCBI Taxonomy" id="2682957"/>
    <lineage>
        <taxon>Eukaryota</taxon>
        <taxon>Fungi</taxon>
        <taxon>Dikarya</taxon>
        <taxon>Basidiomycota</taxon>
        <taxon>Agaricomycotina</taxon>
        <taxon>Agaricomycetes</taxon>
        <taxon>Agaricomycetidae</taxon>
        <taxon>Agaricales</taxon>
        <taxon>Marasmiineae</taxon>
        <taxon>Omphalotaceae</taxon>
        <taxon>Marasmiellus</taxon>
    </lineage>
</organism>
<evidence type="ECO:0000313" key="3">
    <source>
        <dbReference type="Proteomes" id="UP001498398"/>
    </source>
</evidence>
<proteinExistence type="predicted"/>
<comment type="caution">
    <text evidence="2">The sequence shown here is derived from an EMBL/GenBank/DDBJ whole genome shotgun (WGS) entry which is preliminary data.</text>
</comment>
<feature type="compositionally biased region" description="Pro residues" evidence="1">
    <location>
        <begin position="56"/>
        <end position="68"/>
    </location>
</feature>
<evidence type="ECO:0000313" key="2">
    <source>
        <dbReference type="EMBL" id="KAK7450148.1"/>
    </source>
</evidence>
<dbReference type="EMBL" id="JBANRG010000034">
    <property type="protein sequence ID" value="KAK7450148.1"/>
    <property type="molecule type" value="Genomic_DNA"/>
</dbReference>